<name>A0AAV6SBZ3_SOLSE</name>
<organism evidence="2 3">
    <name type="scientific">Solea senegalensis</name>
    <name type="common">Senegalese sole</name>
    <dbReference type="NCBI Taxonomy" id="28829"/>
    <lineage>
        <taxon>Eukaryota</taxon>
        <taxon>Metazoa</taxon>
        <taxon>Chordata</taxon>
        <taxon>Craniata</taxon>
        <taxon>Vertebrata</taxon>
        <taxon>Euteleostomi</taxon>
        <taxon>Actinopterygii</taxon>
        <taxon>Neopterygii</taxon>
        <taxon>Teleostei</taxon>
        <taxon>Neoteleostei</taxon>
        <taxon>Acanthomorphata</taxon>
        <taxon>Carangaria</taxon>
        <taxon>Pleuronectiformes</taxon>
        <taxon>Pleuronectoidei</taxon>
        <taxon>Soleidae</taxon>
        <taxon>Solea</taxon>
    </lineage>
</organism>
<feature type="region of interest" description="Disordered" evidence="1">
    <location>
        <begin position="1"/>
        <end position="24"/>
    </location>
</feature>
<evidence type="ECO:0000313" key="2">
    <source>
        <dbReference type="EMBL" id="KAG7514127.1"/>
    </source>
</evidence>
<protein>
    <submittedName>
        <fullName evidence="2">Uncharacterized protein</fullName>
    </submittedName>
</protein>
<keyword evidence="3" id="KW-1185">Reference proteome</keyword>
<sequence length="75" mass="8382">MQAAKVESRQEQAEGESTRKTEDGGGAQLLFCTQSSPHFTLFTKRLVKLLRRVLFSTPAVFILLQRLTEMLGGNI</sequence>
<dbReference type="AlphaFoldDB" id="A0AAV6SBZ3"/>
<feature type="non-terminal residue" evidence="2">
    <location>
        <position position="75"/>
    </location>
</feature>
<gene>
    <name evidence="2" type="ORF">JOB18_026008</name>
</gene>
<proteinExistence type="predicted"/>
<evidence type="ECO:0000313" key="3">
    <source>
        <dbReference type="Proteomes" id="UP000693946"/>
    </source>
</evidence>
<dbReference type="Proteomes" id="UP000693946">
    <property type="component" value="Linkage Group LG14"/>
</dbReference>
<evidence type="ECO:0000256" key="1">
    <source>
        <dbReference type="SAM" id="MobiDB-lite"/>
    </source>
</evidence>
<comment type="caution">
    <text evidence="2">The sequence shown here is derived from an EMBL/GenBank/DDBJ whole genome shotgun (WGS) entry which is preliminary data.</text>
</comment>
<feature type="compositionally biased region" description="Basic and acidic residues" evidence="1">
    <location>
        <begin position="1"/>
        <end position="23"/>
    </location>
</feature>
<accession>A0AAV6SBZ3</accession>
<reference evidence="2 3" key="1">
    <citation type="journal article" date="2021" name="Sci. Rep.">
        <title>Chromosome anchoring in Senegalese sole (Solea senegalensis) reveals sex-associated markers and genome rearrangements in flatfish.</title>
        <authorList>
            <person name="Guerrero-Cozar I."/>
            <person name="Gomez-Garrido J."/>
            <person name="Berbel C."/>
            <person name="Martinez-Blanch J.F."/>
            <person name="Alioto T."/>
            <person name="Claros M.G."/>
            <person name="Gagnaire P.A."/>
            <person name="Manchado M."/>
        </authorList>
    </citation>
    <scope>NUCLEOTIDE SEQUENCE [LARGE SCALE GENOMIC DNA]</scope>
    <source>
        <strain evidence="2">Sse05_10M</strain>
    </source>
</reference>
<dbReference type="EMBL" id="JAGKHQ010000006">
    <property type="protein sequence ID" value="KAG7514127.1"/>
    <property type="molecule type" value="Genomic_DNA"/>
</dbReference>